<dbReference type="AlphaFoldDB" id="A0A2N8ZM08"/>
<dbReference type="PANTHER" id="PTHR28620">
    <property type="entry name" value="CENTROMERE PROTEIN V"/>
    <property type="match status" value="1"/>
</dbReference>
<evidence type="ECO:0000259" key="4">
    <source>
        <dbReference type="PROSITE" id="PS51891"/>
    </source>
</evidence>
<organism evidence="5 6">
    <name type="scientific">Vibrio tapetis subsp. tapetis</name>
    <dbReference type="NCBI Taxonomy" id="1671868"/>
    <lineage>
        <taxon>Bacteria</taxon>
        <taxon>Pseudomonadati</taxon>
        <taxon>Pseudomonadota</taxon>
        <taxon>Gammaproteobacteria</taxon>
        <taxon>Vibrionales</taxon>
        <taxon>Vibrionaceae</taxon>
        <taxon>Vibrio</taxon>
    </lineage>
</organism>
<dbReference type="PANTHER" id="PTHR28620:SF1">
    <property type="entry name" value="CENP-V_GFA DOMAIN-CONTAINING PROTEIN"/>
    <property type="match status" value="1"/>
</dbReference>
<protein>
    <recommendedName>
        <fullName evidence="4">CENP-V/GFA domain-containing protein</fullName>
    </recommendedName>
</protein>
<comment type="similarity">
    <text evidence="1">Belongs to the Gfa family.</text>
</comment>
<sequence length="119" mass="13311">MISGQCHCGNVHIAIPKMTPTATSCNCSICYRLGAIWGHLTEQEVQITVGDAPLKSYSHGDNMIRFHHCSECGCQTHYSCVESGPDARLSVNYRMFDPTMLEQTQVRQLDGADTWQFIE</sequence>
<dbReference type="Gene3D" id="2.170.150.70">
    <property type="match status" value="1"/>
</dbReference>
<dbReference type="Pfam" id="PF04828">
    <property type="entry name" value="GFA"/>
    <property type="match status" value="1"/>
</dbReference>
<keyword evidence="6" id="KW-1185">Reference proteome</keyword>
<name>A0A2N8ZM08_9VIBR</name>
<keyword evidence="2" id="KW-0479">Metal-binding</keyword>
<evidence type="ECO:0000256" key="2">
    <source>
        <dbReference type="ARBA" id="ARBA00022723"/>
    </source>
</evidence>
<dbReference type="KEGG" id="vta:B1305"/>
<dbReference type="OrthoDB" id="9805575at2"/>
<evidence type="ECO:0000256" key="1">
    <source>
        <dbReference type="ARBA" id="ARBA00005495"/>
    </source>
</evidence>
<dbReference type="SUPFAM" id="SSF51316">
    <property type="entry name" value="Mss4-like"/>
    <property type="match status" value="1"/>
</dbReference>
<accession>A0A2N8ZM08</accession>
<dbReference type="InterPro" id="IPR006913">
    <property type="entry name" value="CENP-V/GFA"/>
</dbReference>
<dbReference type="GO" id="GO:0046872">
    <property type="term" value="F:metal ion binding"/>
    <property type="evidence" value="ECO:0007669"/>
    <property type="project" value="UniProtKB-KW"/>
</dbReference>
<dbReference type="PROSITE" id="PS51891">
    <property type="entry name" value="CENP_V_GFA"/>
    <property type="match status" value="1"/>
</dbReference>
<proteinExistence type="inferred from homology"/>
<evidence type="ECO:0000313" key="6">
    <source>
        <dbReference type="Proteomes" id="UP000235828"/>
    </source>
</evidence>
<dbReference type="Proteomes" id="UP000235828">
    <property type="component" value="Chromosome B"/>
</dbReference>
<dbReference type="InterPro" id="IPR011057">
    <property type="entry name" value="Mss4-like_sf"/>
</dbReference>
<dbReference type="RefSeq" id="WP_102525048.1">
    <property type="nucleotide sequence ID" value="NZ_LT960612.1"/>
</dbReference>
<keyword evidence="3" id="KW-0862">Zinc</keyword>
<evidence type="ECO:0000256" key="3">
    <source>
        <dbReference type="ARBA" id="ARBA00022833"/>
    </source>
</evidence>
<dbReference type="InterPro" id="IPR052355">
    <property type="entry name" value="CENP-V-like"/>
</dbReference>
<reference evidence="5 6" key="1">
    <citation type="submission" date="2017-10" db="EMBL/GenBank/DDBJ databases">
        <authorList>
            <person name="Banno H."/>
            <person name="Chua N.-H."/>
        </authorList>
    </citation>
    <scope>NUCLEOTIDE SEQUENCE [LARGE SCALE GENOMIC DNA]</scope>
    <source>
        <strain evidence="5">Vibrio tapetis CECT4600</strain>
    </source>
</reference>
<dbReference type="EMBL" id="LT960612">
    <property type="protein sequence ID" value="SON52916.1"/>
    <property type="molecule type" value="Genomic_DNA"/>
</dbReference>
<evidence type="ECO:0000313" key="5">
    <source>
        <dbReference type="EMBL" id="SON52916.1"/>
    </source>
</evidence>
<gene>
    <name evidence="5" type="ORF">VTAP4600_B1305</name>
</gene>
<feature type="domain" description="CENP-V/GFA" evidence="4">
    <location>
        <begin position="2"/>
        <end position="116"/>
    </location>
</feature>
<dbReference type="GO" id="GO:0016846">
    <property type="term" value="F:carbon-sulfur lyase activity"/>
    <property type="evidence" value="ECO:0007669"/>
    <property type="project" value="InterPro"/>
</dbReference>